<gene>
    <name evidence="2" type="ORF">ACFPOG_19000</name>
</gene>
<dbReference type="InterPro" id="IPR000032">
    <property type="entry name" value="HPr-like"/>
</dbReference>
<evidence type="ECO:0000313" key="2">
    <source>
        <dbReference type="EMBL" id="MFC5450343.1"/>
    </source>
</evidence>
<dbReference type="Pfam" id="PF00381">
    <property type="entry name" value="PTS-HPr"/>
    <property type="match status" value="1"/>
</dbReference>
<reference evidence="3" key="1">
    <citation type="journal article" date="2019" name="Int. J. Syst. Evol. Microbiol.">
        <title>The Global Catalogue of Microorganisms (GCM) 10K type strain sequencing project: providing services to taxonomists for standard genome sequencing and annotation.</title>
        <authorList>
            <consortium name="The Broad Institute Genomics Platform"/>
            <consortium name="The Broad Institute Genome Sequencing Center for Infectious Disease"/>
            <person name="Wu L."/>
            <person name="Ma J."/>
        </authorList>
    </citation>
    <scope>NUCLEOTIDE SEQUENCE [LARGE SCALE GENOMIC DNA]</scope>
    <source>
        <strain evidence="3">KACC 11904</strain>
    </source>
</reference>
<dbReference type="SUPFAM" id="SSF55594">
    <property type="entry name" value="HPr-like"/>
    <property type="match status" value="1"/>
</dbReference>
<comment type="caution">
    <text evidence="2">The sequence shown here is derived from an EMBL/GenBank/DDBJ whole genome shotgun (WGS) entry which is preliminary data.</text>
</comment>
<dbReference type="EMBL" id="JBHSMJ010000025">
    <property type="protein sequence ID" value="MFC5450343.1"/>
    <property type="molecule type" value="Genomic_DNA"/>
</dbReference>
<evidence type="ECO:0000313" key="3">
    <source>
        <dbReference type="Proteomes" id="UP001596044"/>
    </source>
</evidence>
<dbReference type="Proteomes" id="UP001596044">
    <property type="component" value="Unassembled WGS sequence"/>
</dbReference>
<proteinExistence type="predicted"/>
<dbReference type="RefSeq" id="WP_270885632.1">
    <property type="nucleotide sequence ID" value="NZ_JAQFVF010000089.1"/>
</dbReference>
<keyword evidence="3" id="KW-1185">Reference proteome</keyword>
<organism evidence="2 3">
    <name type="scientific">Paenibacillus aestuarii</name>
    <dbReference type="NCBI Taxonomy" id="516965"/>
    <lineage>
        <taxon>Bacteria</taxon>
        <taxon>Bacillati</taxon>
        <taxon>Bacillota</taxon>
        <taxon>Bacilli</taxon>
        <taxon>Bacillales</taxon>
        <taxon>Paenibacillaceae</taxon>
        <taxon>Paenibacillus</taxon>
    </lineage>
</organism>
<feature type="domain" description="HPr" evidence="1">
    <location>
        <begin position="20"/>
        <end position="82"/>
    </location>
</feature>
<name>A0ABW0KAE1_9BACL</name>
<dbReference type="InterPro" id="IPR035895">
    <property type="entry name" value="HPr-like_sf"/>
</dbReference>
<protein>
    <submittedName>
        <fullName evidence="2">HPr family phosphocarrier protein</fullName>
    </submittedName>
</protein>
<dbReference type="Gene3D" id="3.30.1340.10">
    <property type="entry name" value="HPr-like"/>
    <property type="match status" value="1"/>
</dbReference>
<sequence length="97" mass="11223">MKIDWTFRLNEPWKIDRVLEFVRIANLHTCNIYIGSNEKMLNAKGLLGIVSFSLSLNEYSSVLLQLEGEDAQEAFEQLAVFLQINEQRLHTGYAMNM</sequence>
<evidence type="ECO:0000259" key="1">
    <source>
        <dbReference type="Pfam" id="PF00381"/>
    </source>
</evidence>
<accession>A0ABW0KAE1</accession>